<dbReference type="SUPFAM" id="SSF47413">
    <property type="entry name" value="lambda repressor-like DNA-binding domains"/>
    <property type="match status" value="1"/>
</dbReference>
<protein>
    <submittedName>
        <fullName evidence="2">Transcriptional regulator</fullName>
    </submittedName>
</protein>
<dbReference type="EMBL" id="PDYG01000022">
    <property type="protein sequence ID" value="PHU37930.1"/>
    <property type="molecule type" value="Genomic_DNA"/>
</dbReference>
<dbReference type="AlphaFoldDB" id="A0A2G3E448"/>
<dbReference type="Gene3D" id="1.10.260.40">
    <property type="entry name" value="lambda repressor-like DNA-binding domains"/>
    <property type="match status" value="1"/>
</dbReference>
<keyword evidence="3" id="KW-1185">Reference proteome</keyword>
<dbReference type="PROSITE" id="PS50943">
    <property type="entry name" value="HTH_CROC1"/>
    <property type="match status" value="1"/>
</dbReference>
<feature type="domain" description="HTH cro/C1-type" evidence="1">
    <location>
        <begin position="7"/>
        <end position="61"/>
    </location>
</feature>
<reference evidence="2 3" key="1">
    <citation type="submission" date="2017-10" db="EMBL/GenBank/DDBJ databases">
        <title>Resolving the taxonomy of Roseburia spp., Eubacterium rectale and Agathobacter spp. through phylogenomic analysis.</title>
        <authorList>
            <person name="Sheridan P.O."/>
            <person name="Walker A.W."/>
            <person name="Duncan S.H."/>
            <person name="Scott K.P."/>
            <person name="Toole P.W.O."/>
            <person name="Luis P."/>
            <person name="Flint H.J."/>
        </authorList>
    </citation>
    <scope>NUCLEOTIDE SEQUENCE [LARGE SCALE GENOMIC DNA]</scope>
    <source>
        <strain evidence="2 3">JK623</strain>
    </source>
</reference>
<dbReference type="RefSeq" id="WP_099385889.1">
    <property type="nucleotide sequence ID" value="NZ_JANSWH010000086.1"/>
</dbReference>
<dbReference type="GO" id="GO:0003677">
    <property type="term" value="F:DNA binding"/>
    <property type="evidence" value="ECO:0007669"/>
    <property type="project" value="InterPro"/>
</dbReference>
<dbReference type="SMART" id="SM00530">
    <property type="entry name" value="HTH_XRE"/>
    <property type="match status" value="1"/>
</dbReference>
<comment type="caution">
    <text evidence="2">The sequence shown here is derived from an EMBL/GenBank/DDBJ whole genome shotgun (WGS) entry which is preliminary data.</text>
</comment>
<reference evidence="2 3" key="2">
    <citation type="submission" date="2017-10" db="EMBL/GenBank/DDBJ databases">
        <authorList>
            <person name="Banno H."/>
            <person name="Chua N.-H."/>
        </authorList>
    </citation>
    <scope>NUCLEOTIDE SEQUENCE [LARGE SCALE GENOMIC DNA]</scope>
    <source>
        <strain evidence="2 3">JK623</strain>
    </source>
</reference>
<dbReference type="Pfam" id="PF01381">
    <property type="entry name" value="HTH_3"/>
    <property type="match status" value="1"/>
</dbReference>
<evidence type="ECO:0000313" key="2">
    <source>
        <dbReference type="EMBL" id="PHU37930.1"/>
    </source>
</evidence>
<gene>
    <name evidence="2" type="ORF">CSX02_05295</name>
</gene>
<organism evidence="2 3">
    <name type="scientific">Agathobacter ruminis</name>
    <dbReference type="NCBI Taxonomy" id="1712665"/>
    <lineage>
        <taxon>Bacteria</taxon>
        <taxon>Bacillati</taxon>
        <taxon>Bacillota</taxon>
        <taxon>Clostridia</taxon>
        <taxon>Lachnospirales</taxon>
        <taxon>Lachnospiraceae</taxon>
        <taxon>Agathobacter</taxon>
    </lineage>
</organism>
<evidence type="ECO:0000259" key="1">
    <source>
        <dbReference type="PROSITE" id="PS50943"/>
    </source>
</evidence>
<accession>A0A2G3E448</accession>
<name>A0A2G3E448_9FIRM</name>
<dbReference type="InterPro" id="IPR010982">
    <property type="entry name" value="Lambda_DNA-bd_dom_sf"/>
</dbReference>
<proteinExistence type="predicted"/>
<evidence type="ECO:0000313" key="3">
    <source>
        <dbReference type="Proteomes" id="UP000224563"/>
    </source>
</evidence>
<sequence>MDISEKIKELRKKTGLSQSKFSAKFGIPVRTLQQWEQGISAPPEYLVRMMAYIMQLEEDVQINDEEPIRGKHADGK</sequence>
<dbReference type="InterPro" id="IPR001387">
    <property type="entry name" value="Cro/C1-type_HTH"/>
</dbReference>
<dbReference type="CDD" id="cd00093">
    <property type="entry name" value="HTH_XRE"/>
    <property type="match status" value="1"/>
</dbReference>
<dbReference type="Proteomes" id="UP000224563">
    <property type="component" value="Unassembled WGS sequence"/>
</dbReference>